<proteinExistence type="predicted"/>
<dbReference type="Proteomes" id="UP000188388">
    <property type="component" value="Unassembled WGS sequence"/>
</dbReference>
<accession>A0A1R3V468</accession>
<reference evidence="2" key="1">
    <citation type="submission" date="2017-01" db="EMBL/GenBank/DDBJ databases">
        <authorList>
            <person name="Brunel B."/>
        </authorList>
    </citation>
    <scope>NUCLEOTIDE SEQUENCE [LARGE SCALE GENOMIC DNA]</scope>
</reference>
<organism evidence="1 2">
    <name type="scientific">Mesorhizobium prunaredense</name>
    <dbReference type="NCBI Taxonomy" id="1631249"/>
    <lineage>
        <taxon>Bacteria</taxon>
        <taxon>Pseudomonadati</taxon>
        <taxon>Pseudomonadota</taxon>
        <taxon>Alphaproteobacteria</taxon>
        <taxon>Hyphomicrobiales</taxon>
        <taxon>Phyllobacteriaceae</taxon>
        <taxon>Mesorhizobium</taxon>
    </lineage>
</organism>
<evidence type="ECO:0000313" key="2">
    <source>
        <dbReference type="Proteomes" id="UP000188388"/>
    </source>
</evidence>
<dbReference type="AlphaFoldDB" id="A0A1R3V468"/>
<keyword evidence="2" id="KW-1185">Reference proteome</keyword>
<protein>
    <submittedName>
        <fullName evidence="1">Uncharacterized protein</fullName>
    </submittedName>
</protein>
<dbReference type="EMBL" id="FTPD01000010">
    <property type="protein sequence ID" value="SIT54704.1"/>
    <property type="molecule type" value="Genomic_DNA"/>
</dbReference>
<name>A0A1R3V468_9HYPH</name>
<evidence type="ECO:0000313" key="1">
    <source>
        <dbReference type="EMBL" id="SIT54704.1"/>
    </source>
</evidence>
<sequence>MAANGLECALWVQASVDAERHRYCPIRDNVEYATYRKLTHRVFLNALCLGTLHAGYSAKRAD</sequence>
<gene>
    <name evidence="1" type="ORF">BQ8794_180048</name>
</gene>